<dbReference type="Proteomes" id="UP001366503">
    <property type="component" value="Unassembled WGS sequence"/>
</dbReference>
<dbReference type="Gene3D" id="3.30.300.20">
    <property type="match status" value="1"/>
</dbReference>
<evidence type="ECO:0000313" key="2">
    <source>
        <dbReference type="Proteomes" id="UP001366503"/>
    </source>
</evidence>
<dbReference type="InterPro" id="IPR015946">
    <property type="entry name" value="KH_dom-like_a/b"/>
</dbReference>
<protein>
    <submittedName>
        <fullName evidence="1">OsmC family protein</fullName>
    </submittedName>
</protein>
<dbReference type="InterPro" id="IPR036102">
    <property type="entry name" value="OsmC/Ohrsf"/>
</dbReference>
<sequence>MKARIKWVEERTFVGESGSGHKVVLGTAHRPDGKTPGPSPMELVLIGTGGCSAYDVVHILEKGREAVEDCVVELDADRAGTDPKVFTRIHMHFIVKGRALSHDKVKRAIDLSIEKYCSASAMMAKTATITHDFEVVETAAVGR</sequence>
<proteinExistence type="predicted"/>
<gene>
    <name evidence="1" type="ORF">O7A05_12865</name>
</gene>
<dbReference type="SUPFAM" id="SSF82784">
    <property type="entry name" value="OsmC-like"/>
    <property type="match status" value="1"/>
</dbReference>
<dbReference type="Pfam" id="PF02566">
    <property type="entry name" value="OsmC"/>
    <property type="match status" value="1"/>
</dbReference>
<organism evidence="1 2">
    <name type="scientific">Mesorhizobium argentiipisi</name>
    <dbReference type="NCBI Taxonomy" id="3015175"/>
    <lineage>
        <taxon>Bacteria</taxon>
        <taxon>Pseudomonadati</taxon>
        <taxon>Pseudomonadota</taxon>
        <taxon>Alphaproteobacteria</taxon>
        <taxon>Hyphomicrobiales</taxon>
        <taxon>Phyllobacteriaceae</taxon>
        <taxon>Mesorhizobium</taxon>
    </lineage>
</organism>
<reference evidence="1 2" key="1">
    <citation type="submission" date="2022-12" db="EMBL/GenBank/DDBJ databases">
        <authorList>
            <person name="Muema E."/>
        </authorList>
    </citation>
    <scope>NUCLEOTIDE SEQUENCE [LARGE SCALE GENOMIC DNA]</scope>
    <source>
        <strain evidence="2">1330</strain>
    </source>
</reference>
<keyword evidence="2" id="KW-1185">Reference proteome</keyword>
<comment type="caution">
    <text evidence="1">The sequence shown here is derived from an EMBL/GenBank/DDBJ whole genome shotgun (WGS) entry which is preliminary data.</text>
</comment>
<evidence type="ECO:0000313" key="1">
    <source>
        <dbReference type="EMBL" id="MEI9403047.1"/>
    </source>
</evidence>
<dbReference type="PANTHER" id="PTHR34352">
    <property type="entry name" value="PROTEIN YHFA"/>
    <property type="match status" value="1"/>
</dbReference>
<dbReference type="NCBIfam" id="NF008009">
    <property type="entry name" value="PRK10738.1"/>
    <property type="match status" value="1"/>
</dbReference>
<dbReference type="RefSeq" id="WP_337093471.1">
    <property type="nucleotide sequence ID" value="NZ_JAPYKO010000007.1"/>
</dbReference>
<dbReference type="Gene3D" id="2.20.25.10">
    <property type="match status" value="1"/>
</dbReference>
<accession>A0ABU8KBJ0</accession>
<dbReference type="EMBL" id="JAPYKO010000007">
    <property type="protein sequence ID" value="MEI9403047.1"/>
    <property type="molecule type" value="Genomic_DNA"/>
</dbReference>
<dbReference type="InterPro" id="IPR003718">
    <property type="entry name" value="OsmC/Ohr_fam"/>
</dbReference>
<dbReference type="PANTHER" id="PTHR34352:SF1">
    <property type="entry name" value="PROTEIN YHFA"/>
    <property type="match status" value="1"/>
</dbReference>
<name>A0ABU8KBJ0_9HYPH</name>